<comment type="caution">
    <text evidence="4">The sequence shown here is derived from an EMBL/GenBank/DDBJ whole genome shotgun (WGS) entry which is preliminary data.</text>
</comment>
<evidence type="ECO:0000313" key="5">
    <source>
        <dbReference type="Proteomes" id="UP000566819"/>
    </source>
</evidence>
<dbReference type="SUPFAM" id="SSF56801">
    <property type="entry name" value="Acetyl-CoA synthetase-like"/>
    <property type="match status" value="1"/>
</dbReference>
<keyword evidence="2" id="KW-0597">Phosphoprotein</keyword>
<gene>
    <name evidence="4" type="ORF">G7Y89_g8643</name>
</gene>
<sequence length="484" mass="52847">MGPSMPSLLHQALEEQAIKTPGNVAIEYYPDVQMTYSELNDSSNRLARYLKNRQPEGREIVALCLEMGPFLVIAILAVLKAGMAWVPLPQDAPRARISHILKACNIELAFCSESTKHIVGDMVSCFKLDEIFRTLEFQSCSSSNLGCNRNPSDLCHILFTSGSTGVPKGVLIEHLAVAHNVRELVKEFGLGPETRTLQFAAPTFDVFSLDLFMTILCGGCLIMAPLSSMVADLTTFIRRAKITYAQLTPTILEMIDPPGVSSLQVFTSSGEALSQKLANRWRNKVRLFNAYGPTETIVCTTQELGGNQIDAACIGQELPGLEVCLLAHGSVEEVPEGEIGEICVAGPQLFRGYISTEKSKDTKSIECNRNGKRHYRTGDLGKIERGPAGEKTIRYLGRRDGQVKLHGIRVDLGDVEQSILTCHTIQKCAIVLPRSGPSGGRLCSIVVLHQSFKAQGTNLASPEPKIARFQVGLLNGLQEVLLLL</sequence>
<proteinExistence type="predicted"/>
<dbReference type="GO" id="GO:0005737">
    <property type="term" value="C:cytoplasm"/>
    <property type="evidence" value="ECO:0007669"/>
    <property type="project" value="TreeGrafter"/>
</dbReference>
<accession>A0A8H4W0W5</accession>
<dbReference type="EMBL" id="JAAMPI010000668">
    <property type="protein sequence ID" value="KAF4629502.1"/>
    <property type="molecule type" value="Genomic_DNA"/>
</dbReference>
<name>A0A8H4W0W5_9HELO</name>
<dbReference type="PROSITE" id="PS00455">
    <property type="entry name" value="AMP_BINDING"/>
    <property type="match status" value="1"/>
</dbReference>
<dbReference type="NCBIfam" id="TIGR01733">
    <property type="entry name" value="AA-adenyl-dom"/>
    <property type="match status" value="1"/>
</dbReference>
<dbReference type="OrthoDB" id="416786at2759"/>
<dbReference type="InterPro" id="IPR000873">
    <property type="entry name" value="AMP-dep_synth/lig_dom"/>
</dbReference>
<keyword evidence="5" id="KW-1185">Reference proteome</keyword>
<dbReference type="Gene3D" id="3.40.50.12780">
    <property type="entry name" value="N-terminal domain of ligase-like"/>
    <property type="match status" value="1"/>
</dbReference>
<dbReference type="GO" id="GO:0044550">
    <property type="term" value="P:secondary metabolite biosynthetic process"/>
    <property type="evidence" value="ECO:0007669"/>
    <property type="project" value="TreeGrafter"/>
</dbReference>
<dbReference type="InterPro" id="IPR020845">
    <property type="entry name" value="AMP-binding_CS"/>
</dbReference>
<dbReference type="InterPro" id="IPR042099">
    <property type="entry name" value="ANL_N_sf"/>
</dbReference>
<organism evidence="4 5">
    <name type="scientific">Cudoniella acicularis</name>
    <dbReference type="NCBI Taxonomy" id="354080"/>
    <lineage>
        <taxon>Eukaryota</taxon>
        <taxon>Fungi</taxon>
        <taxon>Dikarya</taxon>
        <taxon>Ascomycota</taxon>
        <taxon>Pezizomycotina</taxon>
        <taxon>Leotiomycetes</taxon>
        <taxon>Helotiales</taxon>
        <taxon>Tricladiaceae</taxon>
        <taxon>Cudoniella</taxon>
    </lineage>
</organism>
<dbReference type="Proteomes" id="UP000566819">
    <property type="component" value="Unassembled WGS sequence"/>
</dbReference>
<evidence type="ECO:0000256" key="1">
    <source>
        <dbReference type="ARBA" id="ARBA00022450"/>
    </source>
</evidence>
<dbReference type="Pfam" id="PF00501">
    <property type="entry name" value="AMP-binding"/>
    <property type="match status" value="1"/>
</dbReference>
<evidence type="ECO:0000259" key="3">
    <source>
        <dbReference type="Pfam" id="PF00501"/>
    </source>
</evidence>
<dbReference type="AlphaFoldDB" id="A0A8H4W0W5"/>
<keyword evidence="1" id="KW-0596">Phosphopantetheine</keyword>
<dbReference type="Gene3D" id="3.30.300.30">
    <property type="match status" value="1"/>
</dbReference>
<dbReference type="PANTHER" id="PTHR45527">
    <property type="entry name" value="NONRIBOSOMAL PEPTIDE SYNTHETASE"/>
    <property type="match status" value="1"/>
</dbReference>
<reference evidence="4 5" key="1">
    <citation type="submission" date="2020-03" db="EMBL/GenBank/DDBJ databases">
        <title>Draft Genome Sequence of Cudoniella acicularis.</title>
        <authorList>
            <person name="Buettner E."/>
            <person name="Kellner H."/>
        </authorList>
    </citation>
    <scope>NUCLEOTIDE SEQUENCE [LARGE SCALE GENOMIC DNA]</scope>
    <source>
        <strain evidence="4 5">DSM 108380</strain>
    </source>
</reference>
<dbReference type="GO" id="GO:0043041">
    <property type="term" value="P:amino acid activation for nonribosomal peptide biosynthetic process"/>
    <property type="evidence" value="ECO:0007669"/>
    <property type="project" value="TreeGrafter"/>
</dbReference>
<dbReference type="InterPro" id="IPR010071">
    <property type="entry name" value="AA_adenyl_dom"/>
</dbReference>
<feature type="domain" description="AMP-dependent synthetase/ligase" evidence="3">
    <location>
        <begin position="13"/>
        <end position="353"/>
    </location>
</feature>
<evidence type="ECO:0000256" key="2">
    <source>
        <dbReference type="ARBA" id="ARBA00022553"/>
    </source>
</evidence>
<dbReference type="PANTHER" id="PTHR45527:SF1">
    <property type="entry name" value="FATTY ACID SYNTHASE"/>
    <property type="match status" value="1"/>
</dbReference>
<protein>
    <recommendedName>
        <fullName evidence="3">AMP-dependent synthetase/ligase domain-containing protein</fullName>
    </recommendedName>
</protein>
<evidence type="ECO:0000313" key="4">
    <source>
        <dbReference type="EMBL" id="KAF4629502.1"/>
    </source>
</evidence>
<dbReference type="GO" id="GO:0031177">
    <property type="term" value="F:phosphopantetheine binding"/>
    <property type="evidence" value="ECO:0007669"/>
    <property type="project" value="TreeGrafter"/>
</dbReference>
<dbReference type="InterPro" id="IPR045851">
    <property type="entry name" value="AMP-bd_C_sf"/>
</dbReference>